<keyword evidence="4" id="KW-1185">Reference proteome</keyword>
<dbReference type="Pfam" id="PF01535">
    <property type="entry name" value="PPR"/>
    <property type="match status" value="2"/>
</dbReference>
<dbReference type="OrthoDB" id="185373at2759"/>
<dbReference type="NCBIfam" id="TIGR00756">
    <property type="entry name" value="PPR"/>
    <property type="match status" value="4"/>
</dbReference>
<dbReference type="EMBL" id="KZ305019">
    <property type="protein sequence ID" value="PIA61973.1"/>
    <property type="molecule type" value="Genomic_DNA"/>
</dbReference>
<protein>
    <recommendedName>
        <fullName evidence="5">Pentacotripeptide-repeat region of PRORP domain-containing protein</fullName>
    </recommendedName>
</protein>
<reference evidence="3 4" key="1">
    <citation type="submission" date="2017-09" db="EMBL/GenBank/DDBJ databases">
        <title>WGS assembly of Aquilegia coerulea Goldsmith.</title>
        <authorList>
            <person name="Hodges S."/>
            <person name="Kramer E."/>
            <person name="Nordborg M."/>
            <person name="Tomkins J."/>
            <person name="Borevitz J."/>
            <person name="Derieg N."/>
            <person name="Yan J."/>
            <person name="Mihaltcheva S."/>
            <person name="Hayes R.D."/>
            <person name="Rokhsar D."/>
        </authorList>
    </citation>
    <scope>NUCLEOTIDE SEQUENCE [LARGE SCALE GENOMIC DNA]</scope>
    <source>
        <strain evidence="4">cv. Goldsmith</strain>
    </source>
</reference>
<organism evidence="3 4">
    <name type="scientific">Aquilegia coerulea</name>
    <name type="common">Rocky mountain columbine</name>
    <dbReference type="NCBI Taxonomy" id="218851"/>
    <lineage>
        <taxon>Eukaryota</taxon>
        <taxon>Viridiplantae</taxon>
        <taxon>Streptophyta</taxon>
        <taxon>Embryophyta</taxon>
        <taxon>Tracheophyta</taxon>
        <taxon>Spermatophyta</taxon>
        <taxon>Magnoliopsida</taxon>
        <taxon>Ranunculales</taxon>
        <taxon>Ranunculaceae</taxon>
        <taxon>Thalictroideae</taxon>
        <taxon>Aquilegia</taxon>
    </lineage>
</organism>
<feature type="non-terminal residue" evidence="3">
    <location>
        <position position="382"/>
    </location>
</feature>
<dbReference type="PANTHER" id="PTHR47926:SF344">
    <property type="entry name" value="OS07G0636900 PROTEIN"/>
    <property type="match status" value="1"/>
</dbReference>
<dbReference type="InterPro" id="IPR011990">
    <property type="entry name" value="TPR-like_helical_dom_sf"/>
</dbReference>
<dbReference type="Gene3D" id="1.25.40.10">
    <property type="entry name" value="Tetratricopeptide repeat domain"/>
    <property type="match status" value="2"/>
</dbReference>
<dbReference type="InterPro" id="IPR002885">
    <property type="entry name" value="PPR_rpt"/>
</dbReference>
<name>A0A2G5F1S3_AQUCA</name>
<dbReference type="InterPro" id="IPR046848">
    <property type="entry name" value="E_motif"/>
</dbReference>
<dbReference type="Pfam" id="PF13041">
    <property type="entry name" value="PPR_2"/>
    <property type="match status" value="2"/>
</dbReference>
<dbReference type="PANTHER" id="PTHR47926">
    <property type="entry name" value="PENTATRICOPEPTIDE REPEAT-CONTAINING PROTEIN"/>
    <property type="match status" value="1"/>
</dbReference>
<feature type="repeat" description="PPR" evidence="2">
    <location>
        <begin position="106"/>
        <end position="140"/>
    </location>
</feature>
<dbReference type="InParanoid" id="A0A2G5F1S3"/>
<gene>
    <name evidence="3" type="ORF">AQUCO_00200161v1</name>
</gene>
<dbReference type="Proteomes" id="UP000230069">
    <property type="component" value="Unassembled WGS sequence"/>
</dbReference>
<dbReference type="Pfam" id="PF20431">
    <property type="entry name" value="E_motif"/>
    <property type="match status" value="1"/>
</dbReference>
<dbReference type="GO" id="GO:0003723">
    <property type="term" value="F:RNA binding"/>
    <property type="evidence" value="ECO:0007669"/>
    <property type="project" value="InterPro"/>
</dbReference>
<proteinExistence type="predicted"/>
<evidence type="ECO:0008006" key="5">
    <source>
        <dbReference type="Google" id="ProtNLM"/>
    </source>
</evidence>
<feature type="repeat" description="PPR" evidence="2">
    <location>
        <begin position="5"/>
        <end position="39"/>
    </location>
</feature>
<dbReference type="FunFam" id="1.25.40.10:FF:000878">
    <property type="entry name" value="Pentatricopeptide repeat-containing protein"/>
    <property type="match status" value="1"/>
</dbReference>
<evidence type="ECO:0000313" key="3">
    <source>
        <dbReference type="EMBL" id="PIA61973.1"/>
    </source>
</evidence>
<evidence type="ECO:0000313" key="4">
    <source>
        <dbReference type="Proteomes" id="UP000230069"/>
    </source>
</evidence>
<dbReference type="STRING" id="218851.A0A2G5F1S3"/>
<evidence type="ECO:0000256" key="1">
    <source>
        <dbReference type="ARBA" id="ARBA00022737"/>
    </source>
</evidence>
<accession>A0A2G5F1S3</accession>
<feature type="repeat" description="PPR" evidence="2">
    <location>
        <begin position="242"/>
        <end position="276"/>
    </location>
</feature>
<feature type="repeat" description="PPR" evidence="2">
    <location>
        <begin position="207"/>
        <end position="241"/>
    </location>
</feature>
<dbReference type="InterPro" id="IPR046960">
    <property type="entry name" value="PPR_At4g14850-like_plant"/>
</dbReference>
<sequence>MPNRNNYSWNNIIGEFSRSKYPEKSIDLFLQMRNTVIDPDVYTFPLVLRGCASSGRIFRGMSVHGLCVKLGFEKNLFVASALVFLYVTTGRIFEARKVFDGMSQRDAVLWTAMLAGYAQHGESLLSLEVYRKMVGEGVELDGVVIVSLLLVCSQLRLLRHGKSVHGWIVRRCLGLKLNMGNALVDMYVKCSALGSGHTVFNRMQQRDVISWSTLILGYGLNGNVSVALELFEWMCADRIKPNDVTFLGVLSACAHAGMVDRARAFFDMMKDYGMVAELKHYACMVDCLGKAGLIEEAEMFIDEMPVEPDGAVLGALMGGCRVHGNIEVAERVAKKLLMLEPGRGGYYVLLANIYADAGRYTDAEKVRDFMKQRNVSKLPGCS</sequence>
<dbReference type="AlphaFoldDB" id="A0A2G5F1S3"/>
<dbReference type="GO" id="GO:0009451">
    <property type="term" value="P:RNA modification"/>
    <property type="evidence" value="ECO:0007669"/>
    <property type="project" value="InterPro"/>
</dbReference>
<dbReference type="FunFam" id="1.25.40.10:FF:000344">
    <property type="entry name" value="Pentatricopeptide repeat-containing protein"/>
    <property type="match status" value="1"/>
</dbReference>
<dbReference type="PROSITE" id="PS51375">
    <property type="entry name" value="PPR"/>
    <property type="match status" value="4"/>
</dbReference>
<keyword evidence="1" id="KW-0677">Repeat</keyword>
<dbReference type="FunCoup" id="A0A2G5F1S3">
    <property type="interactions" value="93"/>
</dbReference>
<evidence type="ECO:0000256" key="2">
    <source>
        <dbReference type="PROSITE-ProRule" id="PRU00708"/>
    </source>
</evidence>